<protein>
    <submittedName>
        <fullName evidence="3">Transposase C of IS166 homeodomain-containing protein</fullName>
    </submittedName>
</protein>
<dbReference type="GO" id="GO:0003677">
    <property type="term" value="F:DNA binding"/>
    <property type="evidence" value="ECO:0007669"/>
    <property type="project" value="UniProtKB-KW"/>
</dbReference>
<evidence type="ECO:0000259" key="2">
    <source>
        <dbReference type="Pfam" id="PF13007"/>
    </source>
</evidence>
<dbReference type="AlphaFoldDB" id="A0A1H2YQK4"/>
<dbReference type="Proteomes" id="UP000182589">
    <property type="component" value="Unassembled WGS sequence"/>
</dbReference>
<keyword evidence="3" id="KW-0371">Homeobox</keyword>
<organism evidence="3 4">
    <name type="scientific">Alicyclobacillus hesperidum</name>
    <dbReference type="NCBI Taxonomy" id="89784"/>
    <lineage>
        <taxon>Bacteria</taxon>
        <taxon>Bacillati</taxon>
        <taxon>Bacillota</taxon>
        <taxon>Bacilli</taxon>
        <taxon>Bacillales</taxon>
        <taxon>Alicyclobacillaceae</taxon>
        <taxon>Alicyclobacillus</taxon>
    </lineage>
</organism>
<gene>
    <name evidence="3" type="ORF">SAMN04489725_1531</name>
</gene>
<evidence type="ECO:0000313" key="4">
    <source>
        <dbReference type="Proteomes" id="UP000182589"/>
    </source>
</evidence>
<dbReference type="STRING" id="89784.SAMN04489725_1531"/>
<dbReference type="EMBL" id="FNOJ01000053">
    <property type="protein sequence ID" value="SDX07108.1"/>
    <property type="molecule type" value="Genomic_DNA"/>
</dbReference>
<accession>A0A1H2YQK4</accession>
<dbReference type="Pfam" id="PF13007">
    <property type="entry name" value="LZ_Tnp_IS66"/>
    <property type="match status" value="1"/>
</dbReference>
<proteinExistence type="predicted"/>
<keyword evidence="1" id="KW-0175">Coiled coil</keyword>
<evidence type="ECO:0000313" key="3">
    <source>
        <dbReference type="EMBL" id="SDX07108.1"/>
    </source>
</evidence>
<reference evidence="4" key="1">
    <citation type="submission" date="2016-10" db="EMBL/GenBank/DDBJ databases">
        <authorList>
            <person name="Varghese N."/>
        </authorList>
    </citation>
    <scope>NUCLEOTIDE SEQUENCE [LARGE SCALE GENOMIC DNA]</scope>
    <source>
        <strain evidence="4">DSM 12489</strain>
    </source>
</reference>
<name>A0A1H2YQK4_9BACL</name>
<keyword evidence="4" id="KW-1185">Reference proteome</keyword>
<feature type="non-terminal residue" evidence="3">
    <location>
        <position position="74"/>
    </location>
</feature>
<keyword evidence="3" id="KW-0238">DNA-binding</keyword>
<feature type="coiled-coil region" evidence="1">
    <location>
        <begin position="11"/>
        <end position="52"/>
    </location>
</feature>
<dbReference type="InterPro" id="IPR024463">
    <property type="entry name" value="Transposase_TnpC_homeodom"/>
</dbReference>
<evidence type="ECO:0000256" key="1">
    <source>
        <dbReference type="SAM" id="Coils"/>
    </source>
</evidence>
<feature type="domain" description="Transposase TnpC homeodomain" evidence="2">
    <location>
        <begin position="42"/>
        <end position="69"/>
    </location>
</feature>
<sequence length="74" mass="8672">MSKSFCMTNTTMENTNQLEALQARCEAQEQEIAELKKQVNLLLEQLRLARHRQFGKSSERTTDNQIRLDLVFNE</sequence>